<feature type="active site" description="Schiff-base intermediate with substrate" evidence="12 14">
    <location>
        <position position="164"/>
    </location>
</feature>
<organism evidence="16 17">
    <name type="scientific">Flagellimonas alvinocaridis</name>
    <dbReference type="NCBI Taxonomy" id="2530200"/>
    <lineage>
        <taxon>Bacteria</taxon>
        <taxon>Pseudomonadati</taxon>
        <taxon>Bacteroidota</taxon>
        <taxon>Flavobacteriia</taxon>
        <taxon>Flavobacteriales</taxon>
        <taxon>Flavobacteriaceae</taxon>
        <taxon>Flagellimonas</taxon>
    </lineage>
</organism>
<dbReference type="GO" id="GO:0019877">
    <property type="term" value="P:diaminopimelate biosynthetic process"/>
    <property type="evidence" value="ECO:0007669"/>
    <property type="project" value="UniProtKB-UniRule"/>
</dbReference>
<evidence type="ECO:0000313" key="16">
    <source>
        <dbReference type="EMBL" id="THV59729.1"/>
    </source>
</evidence>
<feature type="active site" description="Proton donor/acceptor" evidence="12 14">
    <location>
        <position position="135"/>
    </location>
</feature>
<dbReference type="EC" id="4.3.3.7" evidence="4 12"/>
<dbReference type="GO" id="GO:0008840">
    <property type="term" value="F:4-hydroxy-tetrahydrodipicolinate synthase activity"/>
    <property type="evidence" value="ECO:0007669"/>
    <property type="project" value="UniProtKB-UniRule"/>
</dbReference>
<dbReference type="Pfam" id="PF00701">
    <property type="entry name" value="DHDPS"/>
    <property type="match status" value="1"/>
</dbReference>
<dbReference type="OrthoDB" id="9782828at2"/>
<dbReference type="InterPro" id="IPR002220">
    <property type="entry name" value="DapA-like"/>
</dbReference>
<feature type="site" description="Part of a proton relay during catalysis" evidence="12">
    <location>
        <position position="109"/>
    </location>
</feature>
<keyword evidence="10 12" id="KW-0704">Schiff base</keyword>
<evidence type="ECO:0000256" key="9">
    <source>
        <dbReference type="ARBA" id="ARBA00023239"/>
    </source>
</evidence>
<dbReference type="InterPro" id="IPR005263">
    <property type="entry name" value="DapA"/>
</dbReference>
<keyword evidence="7 12" id="KW-0220">Diaminopimelate biosynthesis</keyword>
<dbReference type="PANTHER" id="PTHR12128">
    <property type="entry name" value="DIHYDRODIPICOLINATE SYNTHASE"/>
    <property type="match status" value="1"/>
</dbReference>
<evidence type="ECO:0000256" key="13">
    <source>
        <dbReference type="PIRNR" id="PIRNR001365"/>
    </source>
</evidence>
<keyword evidence="5 12" id="KW-0963">Cytoplasm</keyword>
<dbReference type="PIRSF" id="PIRSF001365">
    <property type="entry name" value="DHDPS"/>
    <property type="match status" value="1"/>
</dbReference>
<dbReference type="GO" id="GO:0009089">
    <property type="term" value="P:lysine biosynthetic process via diaminopimelate"/>
    <property type="evidence" value="ECO:0007669"/>
    <property type="project" value="UniProtKB-UniRule"/>
</dbReference>
<name>A0A4S8RWL2_9FLAO</name>
<proteinExistence type="inferred from homology"/>
<keyword evidence="6 12" id="KW-0028">Amino-acid biosynthesis</keyword>
<dbReference type="Proteomes" id="UP000310406">
    <property type="component" value="Unassembled WGS sequence"/>
</dbReference>
<comment type="caution">
    <text evidence="12">Was originally thought to be a dihydrodipicolinate synthase (DHDPS), catalyzing the condensation of (S)-aspartate-beta-semialdehyde [(S)-ASA] and pyruvate to dihydrodipicolinate (DHDP). However, it was shown in E.coli that the product of the enzymatic reaction is not dihydrodipicolinate but in fact (4S)-4-hydroxy-2,3,4,5-tetrahydro-(2S)-dipicolinic acid (HTPA), and that the consecutive dehydration reaction leading to DHDP is not spontaneous but catalyzed by DapB.</text>
</comment>
<protein>
    <recommendedName>
        <fullName evidence="4 12">4-hydroxy-tetrahydrodipicolinate synthase</fullName>
        <shortName evidence="12">HTPA synthase</shortName>
        <ecNumber evidence="4 12">4.3.3.7</ecNumber>
    </recommendedName>
</protein>
<dbReference type="Gene3D" id="3.20.20.70">
    <property type="entry name" value="Aldolase class I"/>
    <property type="match status" value="1"/>
</dbReference>
<dbReference type="UniPathway" id="UPA00034">
    <property type="reaction ID" value="UER00017"/>
</dbReference>
<dbReference type="HAMAP" id="MF_00418">
    <property type="entry name" value="DapA"/>
    <property type="match status" value="1"/>
</dbReference>
<dbReference type="PROSITE" id="PS00666">
    <property type="entry name" value="DHDPS_2"/>
    <property type="match status" value="1"/>
</dbReference>
<dbReference type="NCBIfam" id="TIGR00674">
    <property type="entry name" value="dapA"/>
    <property type="match status" value="1"/>
</dbReference>
<comment type="pathway">
    <text evidence="2 12">Amino-acid biosynthesis; L-lysine biosynthesis via DAP pathway; (S)-tetrahydrodipicolinate from L-aspartate: step 3/4.</text>
</comment>
<sequence length="296" mass="31702">MEQLVGTGVALVTPFTEDFSVDVNALERIVEHNIQGGVDYLVVMGTTGESATLSKADKLLAMDVVVRTNAGRLPLVLGVGGNNTAAVAEELNTLDLSDFDAILSVSPYYNKPTQEGIYQHFKFIAKASPKPIILYNVPSRTGSNMLAETTLRLAHDVPNIVAIKEASGDMVQIDKIIKEKPEGFMVISGDDFTALPTVLAGGSGVISVLGQGLPGHFSKMMNLGLEENVDEAYQIHHKLLPLMQLIFEEGNPAGIKSVFESLGLCKSTVRLPLVEATPSLKNRIGAFLKAMDTAHA</sequence>
<accession>A0A4S8RWL2</accession>
<dbReference type="CDD" id="cd00950">
    <property type="entry name" value="DHDPS"/>
    <property type="match status" value="1"/>
</dbReference>
<comment type="subcellular location">
    <subcellularLocation>
        <location evidence="12">Cytoplasm</location>
    </subcellularLocation>
</comment>
<evidence type="ECO:0000256" key="8">
    <source>
        <dbReference type="ARBA" id="ARBA00023154"/>
    </source>
</evidence>
<evidence type="ECO:0000256" key="3">
    <source>
        <dbReference type="ARBA" id="ARBA00007592"/>
    </source>
</evidence>
<evidence type="ECO:0000256" key="4">
    <source>
        <dbReference type="ARBA" id="ARBA00012086"/>
    </source>
</evidence>
<evidence type="ECO:0000256" key="6">
    <source>
        <dbReference type="ARBA" id="ARBA00022605"/>
    </source>
</evidence>
<comment type="function">
    <text evidence="1 12">Catalyzes the condensation of (S)-aspartate-beta-semialdehyde [(S)-ASA] and pyruvate to 4-hydroxy-tetrahydrodipicolinate (HTPA).</text>
</comment>
<keyword evidence="8 12" id="KW-0457">Lysine biosynthesis</keyword>
<feature type="binding site" evidence="12 15">
    <location>
        <position position="47"/>
    </location>
    <ligand>
        <name>pyruvate</name>
        <dbReference type="ChEBI" id="CHEBI:15361"/>
    </ligand>
</feature>
<dbReference type="InterPro" id="IPR020625">
    <property type="entry name" value="Schiff_base-form_aldolases_AS"/>
</dbReference>
<evidence type="ECO:0000256" key="11">
    <source>
        <dbReference type="ARBA" id="ARBA00047836"/>
    </source>
</evidence>
<feature type="site" description="Part of a proton relay during catalysis" evidence="12">
    <location>
        <position position="46"/>
    </location>
</feature>
<evidence type="ECO:0000256" key="1">
    <source>
        <dbReference type="ARBA" id="ARBA00003294"/>
    </source>
</evidence>
<dbReference type="RefSeq" id="WP_136566246.1">
    <property type="nucleotide sequence ID" value="NZ_SNTZ01000003.1"/>
</dbReference>
<comment type="subunit">
    <text evidence="12">Homotetramer; dimer of dimers.</text>
</comment>
<feature type="binding site" evidence="12 15">
    <location>
        <position position="206"/>
    </location>
    <ligand>
        <name>pyruvate</name>
        <dbReference type="ChEBI" id="CHEBI:15361"/>
    </ligand>
</feature>
<comment type="catalytic activity">
    <reaction evidence="11 12">
        <text>L-aspartate 4-semialdehyde + pyruvate = (2S,4S)-4-hydroxy-2,3,4,5-tetrahydrodipicolinate + H2O + H(+)</text>
        <dbReference type="Rhea" id="RHEA:34171"/>
        <dbReference type="ChEBI" id="CHEBI:15361"/>
        <dbReference type="ChEBI" id="CHEBI:15377"/>
        <dbReference type="ChEBI" id="CHEBI:15378"/>
        <dbReference type="ChEBI" id="CHEBI:67139"/>
        <dbReference type="ChEBI" id="CHEBI:537519"/>
        <dbReference type="EC" id="4.3.3.7"/>
    </reaction>
</comment>
<gene>
    <name evidence="12" type="primary">dapA</name>
    <name evidence="16" type="ORF">EZV76_09200</name>
</gene>
<dbReference type="PANTHER" id="PTHR12128:SF66">
    <property type="entry name" value="4-HYDROXY-2-OXOGLUTARATE ALDOLASE, MITOCHONDRIAL"/>
    <property type="match status" value="1"/>
</dbReference>
<dbReference type="InterPro" id="IPR013785">
    <property type="entry name" value="Aldolase_TIM"/>
</dbReference>
<evidence type="ECO:0000256" key="14">
    <source>
        <dbReference type="PIRSR" id="PIRSR001365-1"/>
    </source>
</evidence>
<dbReference type="GO" id="GO:0005829">
    <property type="term" value="C:cytosol"/>
    <property type="evidence" value="ECO:0007669"/>
    <property type="project" value="TreeGrafter"/>
</dbReference>
<dbReference type="EMBL" id="SNTZ01000003">
    <property type="protein sequence ID" value="THV59729.1"/>
    <property type="molecule type" value="Genomic_DNA"/>
</dbReference>
<keyword evidence="9 12" id="KW-0456">Lyase</keyword>
<evidence type="ECO:0000256" key="2">
    <source>
        <dbReference type="ARBA" id="ARBA00005120"/>
    </source>
</evidence>
<dbReference type="SUPFAM" id="SSF51569">
    <property type="entry name" value="Aldolase"/>
    <property type="match status" value="1"/>
</dbReference>
<evidence type="ECO:0000256" key="12">
    <source>
        <dbReference type="HAMAP-Rule" id="MF_00418"/>
    </source>
</evidence>
<dbReference type="AlphaFoldDB" id="A0A4S8RWL2"/>
<evidence type="ECO:0000256" key="5">
    <source>
        <dbReference type="ARBA" id="ARBA00022490"/>
    </source>
</evidence>
<comment type="caution">
    <text evidence="16">The sequence shown here is derived from an EMBL/GenBank/DDBJ whole genome shotgun (WGS) entry which is preliminary data.</text>
</comment>
<evidence type="ECO:0000256" key="10">
    <source>
        <dbReference type="ARBA" id="ARBA00023270"/>
    </source>
</evidence>
<evidence type="ECO:0000256" key="7">
    <source>
        <dbReference type="ARBA" id="ARBA00022915"/>
    </source>
</evidence>
<dbReference type="SMART" id="SM01130">
    <property type="entry name" value="DHDPS"/>
    <property type="match status" value="1"/>
</dbReference>
<evidence type="ECO:0000256" key="15">
    <source>
        <dbReference type="PIRSR" id="PIRSR001365-2"/>
    </source>
</evidence>
<evidence type="ECO:0000313" key="17">
    <source>
        <dbReference type="Proteomes" id="UP000310406"/>
    </source>
</evidence>
<reference evidence="16 17" key="1">
    <citation type="submission" date="2019-03" db="EMBL/GenBank/DDBJ databases">
        <title>Muricauda SCR12 sp.nov, a marine bacterium isolated from Pacific Ocean:the Okinawa trough.</title>
        <authorList>
            <person name="Liu L."/>
        </authorList>
    </citation>
    <scope>NUCLEOTIDE SEQUENCE [LARGE SCALE GENOMIC DNA]</scope>
    <source>
        <strain evidence="16 17">SCR12</strain>
    </source>
</reference>
<comment type="similarity">
    <text evidence="3 12 13">Belongs to the DapA family.</text>
</comment>
<dbReference type="PRINTS" id="PR00146">
    <property type="entry name" value="DHPICSNTHASE"/>
</dbReference>
<keyword evidence="17" id="KW-1185">Reference proteome</keyword>